<feature type="compositionally biased region" description="Low complexity" evidence="1">
    <location>
        <begin position="69"/>
        <end position="84"/>
    </location>
</feature>
<proteinExistence type="predicted"/>
<sequence>MPSNPLPPHTYPEPPPGLVYEARYLLNRGPRCLLPRLGRDGRTASYDPNGMAAADPCPPIAIPRADTRSGPSATASGSMGATGTAGDLQQAHLPLLRVEGVPLVAVALRALAAVCGCSRRAVRLAYTAGALDAVEAAGKRLTRGSGWRA</sequence>
<keyword evidence="3" id="KW-1185">Reference proteome</keyword>
<evidence type="ECO:0000313" key="3">
    <source>
        <dbReference type="Proteomes" id="UP000075714"/>
    </source>
</evidence>
<organism evidence="2 3">
    <name type="scientific">Gonium pectorale</name>
    <name type="common">Green alga</name>
    <dbReference type="NCBI Taxonomy" id="33097"/>
    <lineage>
        <taxon>Eukaryota</taxon>
        <taxon>Viridiplantae</taxon>
        <taxon>Chlorophyta</taxon>
        <taxon>core chlorophytes</taxon>
        <taxon>Chlorophyceae</taxon>
        <taxon>CS clade</taxon>
        <taxon>Chlamydomonadales</taxon>
        <taxon>Volvocaceae</taxon>
        <taxon>Gonium</taxon>
    </lineage>
</organism>
<protein>
    <submittedName>
        <fullName evidence="2">Uncharacterized protein</fullName>
    </submittedName>
</protein>
<name>A0A150GNI2_GONPE</name>
<dbReference type="AlphaFoldDB" id="A0A150GNI2"/>
<feature type="region of interest" description="Disordered" evidence="1">
    <location>
        <begin position="57"/>
        <end position="84"/>
    </location>
</feature>
<evidence type="ECO:0000256" key="1">
    <source>
        <dbReference type="SAM" id="MobiDB-lite"/>
    </source>
</evidence>
<dbReference type="Proteomes" id="UP000075714">
    <property type="component" value="Unassembled WGS sequence"/>
</dbReference>
<accession>A0A150GNI2</accession>
<evidence type="ECO:0000313" key="2">
    <source>
        <dbReference type="EMBL" id="KXZ51364.1"/>
    </source>
</evidence>
<comment type="caution">
    <text evidence="2">The sequence shown here is derived from an EMBL/GenBank/DDBJ whole genome shotgun (WGS) entry which is preliminary data.</text>
</comment>
<dbReference type="EMBL" id="LSYV01000014">
    <property type="protein sequence ID" value="KXZ51364.1"/>
    <property type="molecule type" value="Genomic_DNA"/>
</dbReference>
<reference evidence="3" key="1">
    <citation type="journal article" date="2016" name="Nat. Commun.">
        <title>The Gonium pectorale genome demonstrates co-option of cell cycle regulation during the evolution of multicellularity.</title>
        <authorList>
            <person name="Hanschen E.R."/>
            <person name="Marriage T.N."/>
            <person name="Ferris P.J."/>
            <person name="Hamaji T."/>
            <person name="Toyoda A."/>
            <person name="Fujiyama A."/>
            <person name="Neme R."/>
            <person name="Noguchi H."/>
            <person name="Minakuchi Y."/>
            <person name="Suzuki M."/>
            <person name="Kawai-Toyooka H."/>
            <person name="Smith D.R."/>
            <person name="Sparks H."/>
            <person name="Anderson J."/>
            <person name="Bakaric R."/>
            <person name="Luria V."/>
            <person name="Karger A."/>
            <person name="Kirschner M.W."/>
            <person name="Durand P.M."/>
            <person name="Michod R.E."/>
            <person name="Nozaki H."/>
            <person name="Olson B.J."/>
        </authorList>
    </citation>
    <scope>NUCLEOTIDE SEQUENCE [LARGE SCALE GENOMIC DNA]</scope>
    <source>
        <strain evidence="3">NIES-2863</strain>
    </source>
</reference>
<gene>
    <name evidence="2" type="ORF">GPECTOR_13g853</name>
</gene>